<dbReference type="FunFam" id="1.10.10.10:FF:000038">
    <property type="entry name" value="Glycine cleavage system transcriptional activator"/>
    <property type="match status" value="1"/>
</dbReference>
<dbReference type="Gene3D" id="3.40.190.10">
    <property type="entry name" value="Periplasmic binding protein-like II"/>
    <property type="match status" value="2"/>
</dbReference>
<dbReference type="RefSeq" id="WP_209355897.1">
    <property type="nucleotide sequence ID" value="NZ_CP060010.1"/>
</dbReference>
<dbReference type="Pfam" id="PF00126">
    <property type="entry name" value="HTH_1"/>
    <property type="match status" value="1"/>
</dbReference>
<sequence length="296" mass="32458">MPNKLPPLPALQAFEAAARHENFAAAAQELNLSQSAVSHRVRGLEHHLGYPLFERLPRGLRLTEAAKAYLPSVRRAFEDILSATSGVFGHRGGKTLHLRAPVSYTALWLGPLVTDFTQEFPGIRVNLSSSIWVDRLAVGGTDIELRLGRGHWPGYEARPLFHDALVPVCSAETAKELGSPATPQAIAQHALVHVMGPEDQWSKFFAHYDVDRPTKTTDIGVDSSMGASEITLTSNRVTLMQEKLAARVHTSGRLVALSHLSVLPDEAMYLLTPVTTEPRNASAVLFENWLKDRLAP</sequence>
<evidence type="ECO:0000256" key="2">
    <source>
        <dbReference type="ARBA" id="ARBA00023015"/>
    </source>
</evidence>
<dbReference type="KEGG" id="cact:HZ995_12060"/>
<dbReference type="Gene3D" id="1.10.10.10">
    <property type="entry name" value="Winged helix-like DNA-binding domain superfamily/Winged helix DNA-binding domain"/>
    <property type="match status" value="1"/>
</dbReference>
<keyword evidence="3" id="KW-0238">DNA-binding</keyword>
<comment type="similarity">
    <text evidence="1">Belongs to the LysR transcriptional regulatory family.</text>
</comment>
<dbReference type="GO" id="GO:0003700">
    <property type="term" value="F:DNA-binding transcription factor activity"/>
    <property type="evidence" value="ECO:0007669"/>
    <property type="project" value="InterPro"/>
</dbReference>
<protein>
    <submittedName>
        <fullName evidence="6">LysR family transcriptional regulator</fullName>
    </submittedName>
</protein>
<name>A0A975END7_9RHOB</name>
<dbReference type="SUPFAM" id="SSF53850">
    <property type="entry name" value="Periplasmic binding protein-like II"/>
    <property type="match status" value="1"/>
</dbReference>
<organism evidence="6 7">
    <name type="scientific">Cognatishimia activa</name>
    <dbReference type="NCBI Taxonomy" id="1715691"/>
    <lineage>
        <taxon>Bacteria</taxon>
        <taxon>Pseudomonadati</taxon>
        <taxon>Pseudomonadota</taxon>
        <taxon>Alphaproteobacteria</taxon>
        <taxon>Rhodobacterales</taxon>
        <taxon>Paracoccaceae</taxon>
        <taxon>Cognatishimia</taxon>
    </lineage>
</organism>
<dbReference type="PANTHER" id="PTHR30537:SF79">
    <property type="entry name" value="TRANSCRIPTIONAL REGULATOR-RELATED"/>
    <property type="match status" value="1"/>
</dbReference>
<dbReference type="Proteomes" id="UP000665026">
    <property type="component" value="Chromosome"/>
</dbReference>
<evidence type="ECO:0000259" key="5">
    <source>
        <dbReference type="PROSITE" id="PS50931"/>
    </source>
</evidence>
<accession>A0A975END7</accession>
<dbReference type="PRINTS" id="PR00039">
    <property type="entry name" value="HTHLYSR"/>
</dbReference>
<evidence type="ECO:0000256" key="4">
    <source>
        <dbReference type="ARBA" id="ARBA00023163"/>
    </source>
</evidence>
<keyword evidence="2" id="KW-0805">Transcription regulation</keyword>
<dbReference type="InterPro" id="IPR058163">
    <property type="entry name" value="LysR-type_TF_proteobact-type"/>
</dbReference>
<dbReference type="GO" id="GO:0043565">
    <property type="term" value="F:sequence-specific DNA binding"/>
    <property type="evidence" value="ECO:0007669"/>
    <property type="project" value="TreeGrafter"/>
</dbReference>
<evidence type="ECO:0000256" key="1">
    <source>
        <dbReference type="ARBA" id="ARBA00009437"/>
    </source>
</evidence>
<proteinExistence type="inferred from homology"/>
<dbReference type="InterPro" id="IPR036390">
    <property type="entry name" value="WH_DNA-bd_sf"/>
</dbReference>
<dbReference type="SUPFAM" id="SSF46785">
    <property type="entry name" value="Winged helix' DNA-binding domain"/>
    <property type="match status" value="1"/>
</dbReference>
<dbReference type="PROSITE" id="PS50931">
    <property type="entry name" value="HTH_LYSR"/>
    <property type="match status" value="1"/>
</dbReference>
<dbReference type="Pfam" id="PF03466">
    <property type="entry name" value="LysR_substrate"/>
    <property type="match status" value="1"/>
</dbReference>
<evidence type="ECO:0000313" key="7">
    <source>
        <dbReference type="Proteomes" id="UP000665026"/>
    </source>
</evidence>
<dbReference type="PANTHER" id="PTHR30537">
    <property type="entry name" value="HTH-TYPE TRANSCRIPTIONAL REGULATOR"/>
    <property type="match status" value="1"/>
</dbReference>
<evidence type="ECO:0000256" key="3">
    <source>
        <dbReference type="ARBA" id="ARBA00023125"/>
    </source>
</evidence>
<gene>
    <name evidence="6" type="ORF">HZ995_12060</name>
</gene>
<feature type="domain" description="HTH lysR-type" evidence="5">
    <location>
        <begin position="6"/>
        <end position="63"/>
    </location>
</feature>
<keyword evidence="4" id="KW-0804">Transcription</keyword>
<dbReference type="EMBL" id="CP060010">
    <property type="protein sequence ID" value="QTN35210.1"/>
    <property type="molecule type" value="Genomic_DNA"/>
</dbReference>
<dbReference type="InterPro" id="IPR036388">
    <property type="entry name" value="WH-like_DNA-bd_sf"/>
</dbReference>
<reference evidence="6" key="1">
    <citation type="submission" date="2020-07" db="EMBL/GenBank/DDBJ databases">
        <title>Genome sequences of bacteria associated with the marine, planktonic diatom Thalassiosira profunda strain ECT2AJA-044.</title>
        <authorList>
            <person name="Gargas C.B."/>
            <person name="Roberts W.R."/>
            <person name="Alverson A.J."/>
        </authorList>
    </citation>
    <scope>NUCLEOTIDE SEQUENCE</scope>
    <source>
        <strain evidence="6">ECT2AJA-044</strain>
    </source>
</reference>
<dbReference type="AlphaFoldDB" id="A0A975END7"/>
<dbReference type="InterPro" id="IPR000847">
    <property type="entry name" value="LysR_HTH_N"/>
</dbReference>
<dbReference type="InterPro" id="IPR005119">
    <property type="entry name" value="LysR_subst-bd"/>
</dbReference>
<evidence type="ECO:0000313" key="6">
    <source>
        <dbReference type="EMBL" id="QTN35210.1"/>
    </source>
</evidence>
<dbReference type="GO" id="GO:0006351">
    <property type="term" value="P:DNA-templated transcription"/>
    <property type="evidence" value="ECO:0007669"/>
    <property type="project" value="TreeGrafter"/>
</dbReference>